<dbReference type="InterPro" id="IPR013952">
    <property type="entry name" value="DUF1776_fun"/>
</dbReference>
<dbReference type="OrthoDB" id="5308060at2759"/>
<protein>
    <submittedName>
        <fullName evidence="2">Unplaced genomic scaffold K443scaffold_8, whole genome shotgun sequence</fullName>
    </submittedName>
</protein>
<reference evidence="2 3" key="1">
    <citation type="submission" date="2014-04" db="EMBL/GenBank/DDBJ databases">
        <authorList>
            <consortium name="DOE Joint Genome Institute"/>
            <person name="Kuo A."/>
            <person name="Kohler A."/>
            <person name="Nagy L.G."/>
            <person name="Floudas D."/>
            <person name="Copeland A."/>
            <person name="Barry K.W."/>
            <person name="Cichocki N."/>
            <person name="Veneault-Fourrey C."/>
            <person name="LaButti K."/>
            <person name="Lindquist E.A."/>
            <person name="Lipzen A."/>
            <person name="Lundell T."/>
            <person name="Morin E."/>
            <person name="Murat C."/>
            <person name="Sun H."/>
            <person name="Tunlid A."/>
            <person name="Henrissat B."/>
            <person name="Grigoriev I.V."/>
            <person name="Hibbett D.S."/>
            <person name="Martin F."/>
            <person name="Nordberg H.P."/>
            <person name="Cantor M.N."/>
            <person name="Hua S.X."/>
        </authorList>
    </citation>
    <scope>NUCLEOTIDE SEQUENCE [LARGE SCALE GENOMIC DNA]</scope>
    <source>
        <strain evidence="2 3">LaAM-08-1</strain>
    </source>
</reference>
<proteinExistence type="predicted"/>
<dbReference type="Proteomes" id="UP000054477">
    <property type="component" value="Unassembled WGS sequence"/>
</dbReference>
<evidence type="ECO:0000256" key="1">
    <source>
        <dbReference type="SAM" id="MobiDB-lite"/>
    </source>
</evidence>
<reference evidence="3" key="2">
    <citation type="submission" date="2015-01" db="EMBL/GenBank/DDBJ databases">
        <title>Evolutionary Origins and Diversification of the Mycorrhizal Mutualists.</title>
        <authorList>
            <consortium name="DOE Joint Genome Institute"/>
            <consortium name="Mycorrhizal Genomics Consortium"/>
            <person name="Kohler A."/>
            <person name="Kuo A."/>
            <person name="Nagy L.G."/>
            <person name="Floudas D."/>
            <person name="Copeland A."/>
            <person name="Barry K.W."/>
            <person name="Cichocki N."/>
            <person name="Veneault-Fourrey C."/>
            <person name="LaButti K."/>
            <person name="Lindquist E.A."/>
            <person name="Lipzen A."/>
            <person name="Lundell T."/>
            <person name="Morin E."/>
            <person name="Murat C."/>
            <person name="Riley R."/>
            <person name="Ohm R."/>
            <person name="Sun H."/>
            <person name="Tunlid A."/>
            <person name="Henrissat B."/>
            <person name="Grigoriev I.V."/>
            <person name="Hibbett D.S."/>
            <person name="Martin F."/>
        </authorList>
    </citation>
    <scope>NUCLEOTIDE SEQUENCE [LARGE SCALE GENOMIC DNA]</scope>
    <source>
        <strain evidence="3">LaAM-08-1</strain>
    </source>
</reference>
<dbReference type="AlphaFoldDB" id="A0A0C9YD16"/>
<keyword evidence="3" id="KW-1185">Reference proteome</keyword>
<accession>A0A0C9YD16</accession>
<dbReference type="Gene3D" id="3.40.50.720">
    <property type="entry name" value="NAD(P)-binding Rossmann-like Domain"/>
    <property type="match status" value="1"/>
</dbReference>
<dbReference type="PANTHER" id="PTHR43313">
    <property type="entry name" value="SHORT-CHAIN DEHYDROGENASE/REDUCTASE FAMILY 9C"/>
    <property type="match status" value="1"/>
</dbReference>
<evidence type="ECO:0000313" key="2">
    <source>
        <dbReference type="EMBL" id="KIK08267.1"/>
    </source>
</evidence>
<name>A0A0C9YD16_9AGAR</name>
<feature type="region of interest" description="Disordered" evidence="1">
    <location>
        <begin position="539"/>
        <end position="575"/>
    </location>
</feature>
<dbReference type="PANTHER" id="PTHR43313:SF1">
    <property type="entry name" value="3BETA-HYDROXYSTEROID DEHYDROGENASE DHS-16"/>
    <property type="match status" value="1"/>
</dbReference>
<dbReference type="GO" id="GO:0008202">
    <property type="term" value="P:steroid metabolic process"/>
    <property type="evidence" value="ECO:0007669"/>
    <property type="project" value="TreeGrafter"/>
</dbReference>
<dbReference type="STRING" id="1095629.A0A0C9YD16"/>
<evidence type="ECO:0000313" key="3">
    <source>
        <dbReference type="Proteomes" id="UP000054477"/>
    </source>
</evidence>
<dbReference type="EMBL" id="KN838543">
    <property type="protein sequence ID" value="KIK08267.1"/>
    <property type="molecule type" value="Genomic_DNA"/>
</dbReference>
<dbReference type="Pfam" id="PF08643">
    <property type="entry name" value="DUF1776"/>
    <property type="match status" value="1"/>
</dbReference>
<gene>
    <name evidence="2" type="ORF">K443DRAFT_128666</name>
</gene>
<dbReference type="HOGENOM" id="CLU_022674_0_0_1"/>
<organism evidence="2 3">
    <name type="scientific">Laccaria amethystina LaAM-08-1</name>
    <dbReference type="NCBI Taxonomy" id="1095629"/>
    <lineage>
        <taxon>Eukaryota</taxon>
        <taxon>Fungi</taxon>
        <taxon>Dikarya</taxon>
        <taxon>Basidiomycota</taxon>
        <taxon>Agaricomycotina</taxon>
        <taxon>Agaricomycetes</taxon>
        <taxon>Agaricomycetidae</taxon>
        <taxon>Agaricales</taxon>
        <taxon>Agaricineae</taxon>
        <taxon>Hydnangiaceae</taxon>
        <taxon>Laccaria</taxon>
    </lineage>
</organism>
<sequence length="575" mass="62404">MASVEAIEEYLDAVEQYFFSSLSVVTNGLPNVHEAVNRLWVDISRYGPGMPAFPDVHIPTLGDFQVPPPPPPVPEPVPSSCITRSLEWVGNHPWKASGLVLGVLGAGVLAGYHSTASTRVGRRYNHKNISTSERKQVVVILGGDSPYALPLILDLEQKAFIVIASVATIEGVETLEHQCKGYVKALVLDPHEPESVPVFLRSLSSTLSRRFPITSAGDPYSLPSTIPYIHSVISLLTLSTTQPIHAPFEHISLRDDYLPYLTATHITPLQTIQALLPLLRTVSARSRDKGKKTIIVCLPTIDARVGLPFASVQAMSAASTLRGIEVLRREINIAAMTDKTESMKNIKVVVVDVGAFNIGSFSSAPSPEGVYKSMEHWTASEKITYGPAFASILQETSRPRTQWEVVKSSFKNRNRYGVPLRKPADLSIFVSNIVGVVSGGRFGPTLLGFEIGLGRVRNWIRGESFSVGAGACTYRMASHLPSLLLDGLLSLPHFLISIRNRLLPVQPFQLPTVDTPASSVPEVKLQDTGDPLLYDDKAESASVFETNSEPDTEGDDGGGSWVSLKKAPSENSVSV</sequence>
<dbReference type="GO" id="GO:0016491">
    <property type="term" value="F:oxidoreductase activity"/>
    <property type="evidence" value="ECO:0007669"/>
    <property type="project" value="TreeGrafter"/>
</dbReference>